<dbReference type="Proteomes" id="UP000326598">
    <property type="component" value="Chromosome"/>
</dbReference>
<evidence type="ECO:0000256" key="1">
    <source>
        <dbReference type="SAM" id="MobiDB-lite"/>
    </source>
</evidence>
<dbReference type="AlphaFoldDB" id="A0A5J6I380"/>
<accession>A0A5J6I380</accession>
<proteinExistence type="predicted"/>
<gene>
    <name evidence="2" type="ORF">CP976_13325</name>
</gene>
<dbReference type="EMBL" id="CP023694">
    <property type="protein sequence ID" value="QEV25050.1"/>
    <property type="molecule type" value="Genomic_DNA"/>
</dbReference>
<dbReference type="KEGG" id="scoe:CP976_13325"/>
<protein>
    <submittedName>
        <fullName evidence="2">Uncharacterized protein</fullName>
    </submittedName>
</protein>
<name>A0A5J6I380_STRC4</name>
<dbReference type="RefSeq" id="WP_150480547.1">
    <property type="nucleotide sequence ID" value="NZ_BMTB01000001.1"/>
</dbReference>
<sequence>MVYVIALSEKELDRIDMDLRLKQSFTKTVAADSLPSGSEPQITLIVTRSSTAGQASPLVWLGVVRQPRGEKVAAVDSRVNVELLRECPVPMSMQAIEEKLPFHFRNVVAAASGREVTILDDAVSDALLSAIAQHHEKLHQLLRFLGEAAAPERLDPLGRVEDASWQEQLEAARLAMVTVGVPPARLAAWRRPADRHAPVLAGLIAEPYEPSLLDYDMHHFFDGDDVFQSMGPPYADGSVGSTFRCDIQVFEHLGRRIEIANVNASPVETRLGTDLIFYHEPTQSFVLVQYKRLPHEAGNRWIRVDKKLLSQLDRLERVAALSRPAGLPHEWRLGPDPCFVKLAYWPLTETIDPGPSPGMYLPVPYVRLLLEDDVTRGPNGGRMLGYPQVDRYLTNTEFTTLIKNGLVGTVGTTIEQLAEIGAQRAEEDKMSVVLAVERATGPLRETVKERHRRNHAQGYDKALANRLRRQRRPTPPIPGQQMFPES</sequence>
<reference evidence="2 3" key="1">
    <citation type="submission" date="2017-09" db="EMBL/GenBank/DDBJ databases">
        <authorList>
            <person name="Lee N."/>
            <person name="Cho B.-K."/>
        </authorList>
    </citation>
    <scope>NUCLEOTIDE SEQUENCE [LARGE SCALE GENOMIC DNA]</scope>
    <source>
        <strain evidence="2 3">ATCC 13740</strain>
    </source>
</reference>
<dbReference type="GeneID" id="91417057"/>
<evidence type="ECO:0000313" key="3">
    <source>
        <dbReference type="Proteomes" id="UP000326598"/>
    </source>
</evidence>
<feature type="region of interest" description="Disordered" evidence="1">
    <location>
        <begin position="448"/>
        <end position="486"/>
    </location>
</feature>
<evidence type="ECO:0000313" key="2">
    <source>
        <dbReference type="EMBL" id="QEV25050.1"/>
    </source>
</evidence>
<organism evidence="2 3">
    <name type="scientific">Streptomyces coeruleorubidus</name>
    <dbReference type="NCBI Taxonomy" id="116188"/>
    <lineage>
        <taxon>Bacteria</taxon>
        <taxon>Bacillati</taxon>
        <taxon>Actinomycetota</taxon>
        <taxon>Actinomycetes</taxon>
        <taxon>Kitasatosporales</taxon>
        <taxon>Streptomycetaceae</taxon>
        <taxon>Streptomyces</taxon>
    </lineage>
</organism>